<organism evidence="1 2">
    <name type="scientific">Brochothrix thermosphacta</name>
    <name type="common">Microbacterium thermosphactum</name>
    <dbReference type="NCBI Taxonomy" id="2756"/>
    <lineage>
        <taxon>Bacteria</taxon>
        <taxon>Bacillati</taxon>
        <taxon>Bacillota</taxon>
        <taxon>Bacilli</taxon>
        <taxon>Bacillales</taxon>
        <taxon>Listeriaceae</taxon>
        <taxon>Brochothrix</taxon>
    </lineage>
</organism>
<evidence type="ECO:0000313" key="2">
    <source>
        <dbReference type="Proteomes" id="UP000243591"/>
    </source>
</evidence>
<reference evidence="1 2" key="1">
    <citation type="submission" date="2017-09" db="EMBL/GenBank/DDBJ databases">
        <title>Complete Genome Sequences of Two Strains of the Meat Spoilage Bacterium Brochothrix thermosphacta Isolated from Ground Chicken.</title>
        <authorList>
            <person name="Paoli G.C."/>
            <person name="Wijey C."/>
            <person name="Chen C.-Y."/>
            <person name="Nguyen L."/>
            <person name="Yan X."/>
            <person name="Irwin P.L."/>
        </authorList>
    </citation>
    <scope>NUCLEOTIDE SEQUENCE [LARGE SCALE GENOMIC DNA]</scope>
    <source>
        <strain evidence="1 2">BI</strain>
    </source>
</reference>
<protein>
    <submittedName>
        <fullName evidence="1">Uncharacterized protein</fullName>
    </submittedName>
</protein>
<gene>
    <name evidence="1" type="ORF">CNY62_01830</name>
</gene>
<accession>A0A1D2LTL2</accession>
<dbReference type="OrthoDB" id="2426896at2"/>
<dbReference type="Proteomes" id="UP000243591">
    <property type="component" value="Chromosome"/>
</dbReference>
<proteinExistence type="predicted"/>
<name>A0A1D2LTL2_BROTH</name>
<dbReference type="AlphaFoldDB" id="A0A1D2LTL2"/>
<evidence type="ECO:0000313" key="1">
    <source>
        <dbReference type="EMBL" id="ATF25225.1"/>
    </source>
</evidence>
<dbReference type="RefSeq" id="WP_069126255.1">
    <property type="nucleotide sequence ID" value="NZ_CP023483.1"/>
</dbReference>
<dbReference type="EMBL" id="CP023483">
    <property type="protein sequence ID" value="ATF25225.1"/>
    <property type="molecule type" value="Genomic_DNA"/>
</dbReference>
<dbReference type="KEGG" id="bths:CNY62_01830"/>
<keyword evidence="2" id="KW-1185">Reference proteome</keyword>
<sequence>MSKIRGLKRKWLEMRNELYELSYEREDNINEIFIAQSFEYSRKINLRHKKELVNDLLEIFDRKTETGKYDYLIWFDLDDIMESSIMIFKDSEEFKSFVSSKMNYDEETDNEFFLKVVDSFSSAIYEMLFERFDKKNMHIFKGGNISEGYDKPIMIYMKGDKNK</sequence>